<evidence type="ECO:0000313" key="2">
    <source>
        <dbReference type="EMBL" id="EAT33387.1"/>
    </source>
</evidence>
<reference evidence="2" key="3">
    <citation type="submission" date="2012-09" db="EMBL/GenBank/DDBJ databases">
        <authorList>
            <consortium name="VectorBase"/>
        </authorList>
    </citation>
    <scope>NUCLEOTIDE SEQUENCE</scope>
    <source>
        <strain evidence="2">Liverpool</strain>
    </source>
</reference>
<protein>
    <submittedName>
        <fullName evidence="2">AAEL014338-PA</fullName>
    </submittedName>
</protein>
<dbReference type="AlphaFoldDB" id="Q16GL7"/>
<organism evidence="2 3">
    <name type="scientific">Aedes aegypti</name>
    <name type="common">Yellowfever mosquito</name>
    <name type="synonym">Culex aegypti</name>
    <dbReference type="NCBI Taxonomy" id="7159"/>
    <lineage>
        <taxon>Eukaryota</taxon>
        <taxon>Metazoa</taxon>
        <taxon>Ecdysozoa</taxon>
        <taxon>Arthropoda</taxon>
        <taxon>Hexapoda</taxon>
        <taxon>Insecta</taxon>
        <taxon>Pterygota</taxon>
        <taxon>Neoptera</taxon>
        <taxon>Endopterygota</taxon>
        <taxon>Diptera</taxon>
        <taxon>Nematocera</taxon>
        <taxon>Culicoidea</taxon>
        <taxon>Culicidae</taxon>
        <taxon>Culicinae</taxon>
        <taxon>Aedini</taxon>
        <taxon>Aedes</taxon>
        <taxon>Stegomyia</taxon>
    </lineage>
</organism>
<reference evidence="2" key="2">
    <citation type="journal article" date="2007" name="Science">
        <title>Genome sequence of Aedes aegypti, a major arbovirus vector.</title>
        <authorList>
            <person name="Nene V."/>
            <person name="Wortman J.R."/>
            <person name="Lawson D."/>
            <person name="Haas B."/>
            <person name="Kodira C."/>
            <person name="Tu Z.J."/>
            <person name="Loftus B."/>
            <person name="Xi Z."/>
            <person name="Megy K."/>
            <person name="Grabherr M."/>
            <person name="Ren Q."/>
            <person name="Zdobnov E.M."/>
            <person name="Lobo N.F."/>
            <person name="Campbell K.S."/>
            <person name="Brown S.E."/>
            <person name="Bonaldo M.F."/>
            <person name="Zhu J."/>
            <person name="Sinkins S.P."/>
            <person name="Hogenkamp D.G."/>
            <person name="Amedeo P."/>
            <person name="Arensburger P."/>
            <person name="Atkinson P.W."/>
            <person name="Bidwell S."/>
            <person name="Biedler J."/>
            <person name="Birney E."/>
            <person name="Bruggner R.V."/>
            <person name="Costas J."/>
            <person name="Coy M.R."/>
            <person name="Crabtree J."/>
            <person name="Crawford M."/>
            <person name="Debruyn B."/>
            <person name="Decaprio D."/>
            <person name="Eiglmeier K."/>
            <person name="Eisenstadt E."/>
            <person name="El-Dorry H."/>
            <person name="Gelbart W.M."/>
            <person name="Gomes S.L."/>
            <person name="Hammond M."/>
            <person name="Hannick L.I."/>
            <person name="Hogan J.R."/>
            <person name="Holmes M.H."/>
            <person name="Jaffe D."/>
            <person name="Johnston J.S."/>
            <person name="Kennedy R.C."/>
            <person name="Koo H."/>
            <person name="Kravitz S."/>
            <person name="Kriventseva E.V."/>
            <person name="Kulp D."/>
            <person name="Labutti K."/>
            <person name="Lee E."/>
            <person name="Li S."/>
            <person name="Lovin D.D."/>
            <person name="Mao C."/>
            <person name="Mauceli E."/>
            <person name="Menck C.F."/>
            <person name="Miller J.R."/>
            <person name="Montgomery P."/>
            <person name="Mori A."/>
            <person name="Nascimento A.L."/>
            <person name="Naveira H.F."/>
            <person name="Nusbaum C."/>
            <person name="O'leary S."/>
            <person name="Orvis J."/>
            <person name="Pertea M."/>
            <person name="Quesneville H."/>
            <person name="Reidenbach K.R."/>
            <person name="Rogers Y.H."/>
            <person name="Roth C.W."/>
            <person name="Schneider J.R."/>
            <person name="Schatz M."/>
            <person name="Shumway M."/>
            <person name="Stanke M."/>
            <person name="Stinson E.O."/>
            <person name="Tubio J.M."/>
            <person name="Vanzee J.P."/>
            <person name="Verjovski-Almeida S."/>
            <person name="Werner D."/>
            <person name="White O."/>
            <person name="Wyder S."/>
            <person name="Zeng Q."/>
            <person name="Zhao Q."/>
            <person name="Zhao Y."/>
            <person name="Hill C.A."/>
            <person name="Raikhel A.S."/>
            <person name="Soares M.B."/>
            <person name="Knudson D.L."/>
            <person name="Lee N.H."/>
            <person name="Galagan J."/>
            <person name="Salzberg S.L."/>
            <person name="Paulsen I.T."/>
            <person name="Dimopoulos G."/>
            <person name="Collins F.H."/>
            <person name="Birren B."/>
            <person name="Fraser-Liggett C.M."/>
            <person name="Severson D.W."/>
        </authorList>
    </citation>
    <scope>NUCLEOTIDE SEQUENCE [LARGE SCALE GENOMIC DNA]</scope>
    <source>
        <strain evidence="2">Liverpool</strain>
    </source>
</reference>
<evidence type="ECO:0000256" key="1">
    <source>
        <dbReference type="SAM" id="Phobius"/>
    </source>
</evidence>
<accession>Q16GL7</accession>
<keyword evidence="1" id="KW-0472">Membrane</keyword>
<dbReference type="EMBL" id="CH478264">
    <property type="protein sequence ID" value="EAT33387.1"/>
    <property type="molecule type" value="Genomic_DNA"/>
</dbReference>
<dbReference type="PaxDb" id="7159-AAEL014338-PA"/>
<name>Q16GL7_AEDAE</name>
<feature type="transmembrane region" description="Helical" evidence="1">
    <location>
        <begin position="46"/>
        <end position="66"/>
    </location>
</feature>
<keyword evidence="1" id="KW-1133">Transmembrane helix</keyword>
<proteinExistence type="predicted"/>
<reference evidence="2" key="1">
    <citation type="submission" date="2005-10" db="EMBL/GenBank/DDBJ databases">
        <authorList>
            <person name="Loftus B.J."/>
            <person name="Nene V.M."/>
            <person name="Hannick L.I."/>
            <person name="Bidwell S."/>
            <person name="Haas B."/>
            <person name="Amedeo P."/>
            <person name="Orvis J."/>
            <person name="Wortman J.R."/>
            <person name="White O.R."/>
            <person name="Salzberg S."/>
            <person name="Shumway M."/>
            <person name="Koo H."/>
            <person name="Zhao Y."/>
            <person name="Holmes M."/>
            <person name="Miller J."/>
            <person name="Schatz M."/>
            <person name="Pop M."/>
            <person name="Pai G."/>
            <person name="Utterback T."/>
            <person name="Rogers Y.-H."/>
            <person name="Kravitz S."/>
            <person name="Fraser C.M."/>
        </authorList>
    </citation>
    <scope>NUCLEOTIDE SEQUENCE</scope>
    <source>
        <strain evidence="2">Liverpool</strain>
    </source>
</reference>
<keyword evidence="1" id="KW-0812">Transmembrane</keyword>
<gene>
    <name evidence="2" type="ORF">AaeL_AAEL014338</name>
</gene>
<evidence type="ECO:0000313" key="3">
    <source>
        <dbReference type="Proteomes" id="UP000682892"/>
    </source>
</evidence>
<dbReference type="HOGENOM" id="CLU_2656435_0_0_1"/>
<sequence length="76" mass="8651">MEKESAVFGILPRTFLWTQRWECSAGNVLHQRSTLGPGSQQPGRTLYVFITGKSGIYVADILIVIYDRVRKHERAT</sequence>
<dbReference type="Proteomes" id="UP000682892">
    <property type="component" value="Unassembled WGS sequence"/>
</dbReference>